<reference evidence="1 2" key="1">
    <citation type="submission" date="2018-03" db="EMBL/GenBank/DDBJ databases">
        <title>Alkalicoccus saliphilus sp. nov., isolated from a mineral pool.</title>
        <authorList>
            <person name="Zhao B."/>
        </authorList>
    </citation>
    <scope>NUCLEOTIDE SEQUENCE [LARGE SCALE GENOMIC DNA]</scope>
    <source>
        <strain evidence="1 2">6AG</strain>
    </source>
</reference>
<dbReference type="AlphaFoldDB" id="A0A2T4U3H1"/>
<gene>
    <name evidence="1" type="ORF">C6Y45_13940</name>
</gene>
<name>A0A2T4U3H1_9BACI</name>
<protein>
    <submittedName>
        <fullName evidence="1">Uncharacterized protein</fullName>
    </submittedName>
</protein>
<organism evidence="1 2">
    <name type="scientific">Alkalicoccus saliphilus</name>
    <dbReference type="NCBI Taxonomy" id="200989"/>
    <lineage>
        <taxon>Bacteria</taxon>
        <taxon>Bacillati</taxon>
        <taxon>Bacillota</taxon>
        <taxon>Bacilli</taxon>
        <taxon>Bacillales</taxon>
        <taxon>Bacillaceae</taxon>
        <taxon>Alkalicoccus</taxon>
    </lineage>
</organism>
<dbReference type="EMBL" id="PZJJ01000028">
    <property type="protein sequence ID" value="PTL37953.1"/>
    <property type="molecule type" value="Genomic_DNA"/>
</dbReference>
<proteinExistence type="predicted"/>
<sequence length="87" mass="10465">MELAEAGPLGKLPMETKALLFIFKVFYKTVVRKIILYIKTFYYQPKSLRPFIFKAEAFLLFFYLFCRHSLLLLKENFFFQRVLCGKH</sequence>
<evidence type="ECO:0000313" key="1">
    <source>
        <dbReference type="EMBL" id="PTL37953.1"/>
    </source>
</evidence>
<evidence type="ECO:0000313" key="2">
    <source>
        <dbReference type="Proteomes" id="UP000240509"/>
    </source>
</evidence>
<keyword evidence="2" id="KW-1185">Reference proteome</keyword>
<dbReference type="Proteomes" id="UP000240509">
    <property type="component" value="Unassembled WGS sequence"/>
</dbReference>
<accession>A0A2T4U3H1</accession>
<comment type="caution">
    <text evidence="1">The sequence shown here is derived from an EMBL/GenBank/DDBJ whole genome shotgun (WGS) entry which is preliminary data.</text>
</comment>